<keyword evidence="2" id="KW-0328">Glycosyltransferase</keyword>
<dbReference type="InterPro" id="IPR029044">
    <property type="entry name" value="Nucleotide-diphossugar_trans"/>
</dbReference>
<dbReference type="RefSeq" id="XP_005651303.1">
    <property type="nucleotide sequence ID" value="XM_005651246.1"/>
</dbReference>
<evidence type="ECO:0000313" key="5">
    <source>
        <dbReference type="EMBL" id="EIE26759.1"/>
    </source>
</evidence>
<proteinExistence type="inferred from homology"/>
<comment type="similarity">
    <text evidence="1">Belongs to the glycosyltransferase 34 family.</text>
</comment>
<dbReference type="Gene3D" id="3.90.550.10">
    <property type="entry name" value="Spore Coat Polysaccharide Biosynthesis Protein SpsA, Chain A"/>
    <property type="match status" value="1"/>
</dbReference>
<keyword evidence="3" id="KW-0808">Transferase</keyword>
<dbReference type="GO" id="GO:0000139">
    <property type="term" value="C:Golgi membrane"/>
    <property type="evidence" value="ECO:0007669"/>
    <property type="project" value="TreeGrafter"/>
</dbReference>
<feature type="chain" id="PRO_5003636995" description="Nucleotide-diphospho-sugar transferase domain-containing protein" evidence="4">
    <location>
        <begin position="25"/>
        <end position="239"/>
    </location>
</feature>
<dbReference type="PANTHER" id="PTHR31306">
    <property type="entry name" value="ALPHA-1,6-MANNOSYLTRANSFERASE MNN11-RELATED"/>
    <property type="match status" value="1"/>
</dbReference>
<dbReference type="GeneID" id="17044769"/>
<dbReference type="Proteomes" id="UP000007264">
    <property type="component" value="Unassembled WGS sequence"/>
</dbReference>
<comment type="caution">
    <text evidence="5">The sequence shown here is derived from an EMBL/GenBank/DDBJ whole genome shotgun (WGS) entry which is preliminary data.</text>
</comment>
<gene>
    <name evidence="5" type="ORF">COCSUDRAFT_32266</name>
</gene>
<sequence>MFEEAGSRRYAMWLLPALINLVHAVQHGYDFAHMQMPFKHVSRHPAWLKLVAMRMILPRYEYVLYLDSDAFFRQPGTPQVVEKMILEGQLSRGKIMALTKEDVSYPDIANTGVLTLRNSEETLKMLHDWWYSIVQHKQYMMYKRAWSFEQAAFTWIVYPAYNESVSLLTLEDWNSPEGKHIRHIWSVLSEDEREQIFLDAAALSLRHLEESSHRTQAEPIAAAAELVDLVDEVLAHKLH</sequence>
<accession>I0Z7Z0</accession>
<reference evidence="5 6" key="1">
    <citation type="journal article" date="2012" name="Genome Biol.">
        <title>The genome of the polar eukaryotic microalga coccomyxa subellipsoidea reveals traits of cold adaptation.</title>
        <authorList>
            <person name="Blanc G."/>
            <person name="Agarkova I."/>
            <person name="Grimwood J."/>
            <person name="Kuo A."/>
            <person name="Brueggeman A."/>
            <person name="Dunigan D."/>
            <person name="Gurnon J."/>
            <person name="Ladunga I."/>
            <person name="Lindquist E."/>
            <person name="Lucas S."/>
            <person name="Pangilinan J."/>
            <person name="Proschold T."/>
            <person name="Salamov A."/>
            <person name="Schmutz J."/>
            <person name="Weeks D."/>
            <person name="Yamada T."/>
            <person name="Claverie J.M."/>
            <person name="Grigoriev I."/>
            <person name="Van Etten J."/>
            <person name="Lomsadze A."/>
            <person name="Borodovsky M."/>
        </authorList>
    </citation>
    <scope>NUCLEOTIDE SEQUENCE [LARGE SCALE GENOMIC DNA]</scope>
    <source>
        <strain evidence="5 6">C-169</strain>
    </source>
</reference>
<dbReference type="AlphaFoldDB" id="I0Z7Z0"/>
<dbReference type="KEGG" id="csl:COCSUDRAFT_32266"/>
<evidence type="ECO:0000256" key="4">
    <source>
        <dbReference type="SAM" id="SignalP"/>
    </source>
</evidence>
<dbReference type="GO" id="GO:0016757">
    <property type="term" value="F:glycosyltransferase activity"/>
    <property type="evidence" value="ECO:0007669"/>
    <property type="project" value="UniProtKB-KW"/>
</dbReference>
<name>I0Z7Z0_COCSC</name>
<protein>
    <recommendedName>
        <fullName evidence="7">Nucleotide-diphospho-sugar transferase domain-containing protein</fullName>
    </recommendedName>
</protein>
<evidence type="ECO:0008006" key="7">
    <source>
        <dbReference type="Google" id="ProtNLM"/>
    </source>
</evidence>
<organism evidence="5 6">
    <name type="scientific">Coccomyxa subellipsoidea (strain C-169)</name>
    <name type="common">Green microalga</name>
    <dbReference type="NCBI Taxonomy" id="574566"/>
    <lineage>
        <taxon>Eukaryota</taxon>
        <taxon>Viridiplantae</taxon>
        <taxon>Chlorophyta</taxon>
        <taxon>core chlorophytes</taxon>
        <taxon>Trebouxiophyceae</taxon>
        <taxon>Trebouxiophyceae incertae sedis</taxon>
        <taxon>Coccomyxaceae</taxon>
        <taxon>Coccomyxa</taxon>
        <taxon>Coccomyxa subellipsoidea</taxon>
    </lineage>
</organism>
<dbReference type="EMBL" id="AGSI01000002">
    <property type="protein sequence ID" value="EIE26759.1"/>
    <property type="molecule type" value="Genomic_DNA"/>
</dbReference>
<dbReference type="InterPro" id="IPR008630">
    <property type="entry name" value="Glyco_trans_34"/>
</dbReference>
<evidence type="ECO:0000256" key="2">
    <source>
        <dbReference type="ARBA" id="ARBA00022676"/>
    </source>
</evidence>
<dbReference type="PANTHER" id="PTHR31306:SF3">
    <property type="entry name" value="NUCLEOTIDE-DIPHOSPHO-SUGAR TRANSFERASE DOMAIN-CONTAINING PROTEIN"/>
    <property type="match status" value="1"/>
</dbReference>
<dbReference type="eggNOG" id="ENOG502SVZ8">
    <property type="taxonomic scope" value="Eukaryota"/>
</dbReference>
<feature type="signal peptide" evidence="4">
    <location>
        <begin position="1"/>
        <end position="24"/>
    </location>
</feature>
<evidence type="ECO:0000313" key="6">
    <source>
        <dbReference type="Proteomes" id="UP000007264"/>
    </source>
</evidence>
<keyword evidence="4" id="KW-0732">Signal</keyword>
<dbReference type="SUPFAM" id="SSF53448">
    <property type="entry name" value="Nucleotide-diphospho-sugar transferases"/>
    <property type="match status" value="1"/>
</dbReference>
<dbReference type="GO" id="GO:0006487">
    <property type="term" value="P:protein N-linked glycosylation"/>
    <property type="evidence" value="ECO:0007669"/>
    <property type="project" value="TreeGrafter"/>
</dbReference>
<evidence type="ECO:0000256" key="1">
    <source>
        <dbReference type="ARBA" id="ARBA00005664"/>
    </source>
</evidence>
<dbReference type="OrthoDB" id="407658at2759"/>
<keyword evidence="6" id="KW-1185">Reference proteome</keyword>
<evidence type="ECO:0000256" key="3">
    <source>
        <dbReference type="ARBA" id="ARBA00022679"/>
    </source>
</evidence>